<evidence type="ECO:0000256" key="1">
    <source>
        <dbReference type="ARBA" id="ARBA00010702"/>
    </source>
</evidence>
<dbReference type="InterPro" id="IPR005502">
    <property type="entry name" value="Ribosyl_crysJ1"/>
</dbReference>
<dbReference type="PANTHER" id="PTHR16222">
    <property type="entry name" value="ADP-RIBOSYLGLYCOHYDROLASE"/>
    <property type="match status" value="1"/>
</dbReference>
<dbReference type="Pfam" id="PF03747">
    <property type="entry name" value="ADP_ribosyl_GH"/>
    <property type="match status" value="1"/>
</dbReference>
<gene>
    <name evidence="3" type="ORF">Edafosvirus22_16</name>
</gene>
<dbReference type="PANTHER" id="PTHR16222:SF26">
    <property type="entry name" value="ADP-RIBOSYLHYDROLASE ARH1"/>
    <property type="match status" value="1"/>
</dbReference>
<organism evidence="3">
    <name type="scientific">Edafosvirus sp</name>
    <dbReference type="NCBI Taxonomy" id="2487765"/>
    <lineage>
        <taxon>Viruses</taxon>
        <taxon>Varidnaviria</taxon>
        <taxon>Bamfordvirae</taxon>
        <taxon>Nucleocytoviricota</taxon>
        <taxon>Megaviricetes</taxon>
        <taxon>Imitervirales</taxon>
        <taxon>Mimiviridae</taxon>
        <taxon>Klosneuvirinae</taxon>
    </lineage>
</organism>
<evidence type="ECO:0000256" key="2">
    <source>
        <dbReference type="ARBA" id="ARBA00022801"/>
    </source>
</evidence>
<sequence length="375" mass="43187">MDNLEKIEEKYIATLILHALGDTIGFKNGEWEFNYDMRVVPLNMTLELLYEFISLGGINAINLDGWIVSDDTIMSMAIADGLIENYKNFDNLYDILKKKYLIAYKEMDEAIKLKKNRHAGLTTIKSLDKLSKNKDWRKFPYDPMSGGAGASMRTASIGLAFHGINNRDKLIEVAIESSKMTHNSAIGYLGGLTTALFTTFAIEEIDIDKWPYLLLELIDSDKVRKYCNNENDDEKKDYNEFIKYWKRYLETRFVNNKPVKTKAHSNLIFRIKYQYDNFVKDSKYSTMVGESGYSSTIMAYDSLIDSENVWEKLVIYSMIHIGDSDTVGCIAGAWYGALYGFGDVPKNNLKYLEYKDKLINIGKELFKKYSYSEFN</sequence>
<dbReference type="InterPro" id="IPR050792">
    <property type="entry name" value="ADP-ribosylglycohydrolase"/>
</dbReference>
<proteinExistence type="inferred from homology"/>
<dbReference type="InterPro" id="IPR036705">
    <property type="entry name" value="Ribosyl_crysJ1_sf"/>
</dbReference>
<dbReference type="GO" id="GO:0016787">
    <property type="term" value="F:hydrolase activity"/>
    <property type="evidence" value="ECO:0007669"/>
    <property type="project" value="UniProtKB-KW"/>
</dbReference>
<evidence type="ECO:0000313" key="3">
    <source>
        <dbReference type="EMBL" id="AYV78659.1"/>
    </source>
</evidence>
<dbReference type="Gene3D" id="1.10.4080.10">
    <property type="entry name" value="ADP-ribosylation/Crystallin J1"/>
    <property type="match status" value="1"/>
</dbReference>
<protein>
    <submittedName>
        <fullName evidence="3">ADP-ribosylglycohydrolase</fullName>
    </submittedName>
</protein>
<dbReference type="EMBL" id="MK072087">
    <property type="protein sequence ID" value="AYV78659.1"/>
    <property type="molecule type" value="Genomic_DNA"/>
</dbReference>
<dbReference type="SUPFAM" id="SSF101478">
    <property type="entry name" value="ADP-ribosylglycohydrolase"/>
    <property type="match status" value="1"/>
</dbReference>
<reference evidence="3" key="1">
    <citation type="submission" date="2018-10" db="EMBL/GenBank/DDBJ databases">
        <title>Hidden diversity of soil giant viruses.</title>
        <authorList>
            <person name="Schulz F."/>
            <person name="Alteio L."/>
            <person name="Goudeau D."/>
            <person name="Ryan E.M."/>
            <person name="Malmstrom R.R."/>
            <person name="Blanchard J."/>
            <person name="Woyke T."/>
        </authorList>
    </citation>
    <scope>NUCLEOTIDE SEQUENCE</scope>
    <source>
        <strain evidence="3">EDV1</strain>
    </source>
</reference>
<comment type="similarity">
    <text evidence="1">Belongs to the ADP-ribosylglycohydrolase family.</text>
</comment>
<name>A0A3G4ZZ40_9VIRU</name>
<keyword evidence="2 3" id="KW-0378">Hydrolase</keyword>
<accession>A0A3G4ZZ40</accession>